<dbReference type="InParanoid" id="M4BIE1"/>
<dbReference type="EMBL" id="JH598287">
    <property type="status" value="NOT_ANNOTATED_CDS"/>
    <property type="molecule type" value="Genomic_DNA"/>
</dbReference>
<evidence type="ECO:0000256" key="4">
    <source>
        <dbReference type="PROSITE-ProRule" id="PRU00322"/>
    </source>
</evidence>
<organism evidence="6 7">
    <name type="scientific">Hyaloperonospora arabidopsidis (strain Emoy2)</name>
    <name type="common">Downy mildew agent</name>
    <name type="synonym">Peronospora arabidopsidis</name>
    <dbReference type="NCBI Taxonomy" id="559515"/>
    <lineage>
        <taxon>Eukaryota</taxon>
        <taxon>Sar</taxon>
        <taxon>Stramenopiles</taxon>
        <taxon>Oomycota</taxon>
        <taxon>Peronosporomycetes</taxon>
        <taxon>Peronosporales</taxon>
        <taxon>Peronosporaceae</taxon>
        <taxon>Hyaloperonospora</taxon>
    </lineage>
</organism>
<dbReference type="EnsemblProtists" id="HpaT806167">
    <property type="protein sequence ID" value="HpaP806167"/>
    <property type="gene ID" value="HpaG806167"/>
</dbReference>
<evidence type="ECO:0000313" key="6">
    <source>
        <dbReference type="EnsemblProtists" id="HpaP806167"/>
    </source>
</evidence>
<sequence>MSSTRRTRHRAFIERSNDGWRCEVCYHTNNSSQTSCVLCGATTEEIKMMLSQNQNDSASAPLAISLNETSARSVSNYIPMSSPRSALTYGQSPFSSESESATDRQLVARERHQWKRCVGGHHVRWVCFSLHFETRCVLCIDVLIWFLRCTFCLKHFRRRRR</sequence>
<dbReference type="GO" id="GO:0008270">
    <property type="term" value="F:zinc ion binding"/>
    <property type="evidence" value="ECO:0007669"/>
    <property type="project" value="UniProtKB-KW"/>
</dbReference>
<dbReference type="Proteomes" id="UP000011713">
    <property type="component" value="Unassembled WGS sequence"/>
</dbReference>
<proteinExistence type="predicted"/>
<reference evidence="7" key="1">
    <citation type="journal article" date="2010" name="Science">
        <title>Signatures of adaptation to obligate biotrophy in the Hyaloperonospora arabidopsidis genome.</title>
        <authorList>
            <person name="Baxter L."/>
            <person name="Tripathy S."/>
            <person name="Ishaque N."/>
            <person name="Boot N."/>
            <person name="Cabral A."/>
            <person name="Kemen E."/>
            <person name="Thines M."/>
            <person name="Ah-Fong A."/>
            <person name="Anderson R."/>
            <person name="Badejoko W."/>
            <person name="Bittner-Eddy P."/>
            <person name="Boore J.L."/>
            <person name="Chibucos M.C."/>
            <person name="Coates M."/>
            <person name="Dehal P."/>
            <person name="Delehaunty K."/>
            <person name="Dong S."/>
            <person name="Downton P."/>
            <person name="Dumas B."/>
            <person name="Fabro G."/>
            <person name="Fronick C."/>
            <person name="Fuerstenberg S.I."/>
            <person name="Fulton L."/>
            <person name="Gaulin E."/>
            <person name="Govers F."/>
            <person name="Hughes L."/>
            <person name="Humphray S."/>
            <person name="Jiang R.H."/>
            <person name="Judelson H."/>
            <person name="Kamoun S."/>
            <person name="Kyung K."/>
            <person name="Meijer H."/>
            <person name="Minx P."/>
            <person name="Morris P."/>
            <person name="Nelson J."/>
            <person name="Phuntumart V."/>
            <person name="Qutob D."/>
            <person name="Rehmany A."/>
            <person name="Rougon-Cardoso A."/>
            <person name="Ryden P."/>
            <person name="Torto-Alalibo T."/>
            <person name="Studholme D."/>
            <person name="Wang Y."/>
            <person name="Win J."/>
            <person name="Wood J."/>
            <person name="Clifton S.W."/>
            <person name="Rogers J."/>
            <person name="Van den Ackerveken G."/>
            <person name="Jones J.D."/>
            <person name="McDowell J.M."/>
            <person name="Beynon J."/>
            <person name="Tyler B.M."/>
        </authorList>
    </citation>
    <scope>NUCLEOTIDE SEQUENCE [LARGE SCALE GENOMIC DNA]</scope>
    <source>
        <strain evidence="7">Emoy2</strain>
    </source>
</reference>
<dbReference type="PROSITE" id="PS01358">
    <property type="entry name" value="ZF_RANBP2_1"/>
    <property type="match status" value="1"/>
</dbReference>
<dbReference type="PROSITE" id="PS50199">
    <property type="entry name" value="ZF_RANBP2_2"/>
    <property type="match status" value="1"/>
</dbReference>
<evidence type="ECO:0000256" key="2">
    <source>
        <dbReference type="ARBA" id="ARBA00022771"/>
    </source>
</evidence>
<reference evidence="6" key="2">
    <citation type="submission" date="2015-06" db="UniProtKB">
        <authorList>
            <consortium name="EnsemblProtists"/>
        </authorList>
    </citation>
    <scope>IDENTIFICATION</scope>
    <source>
        <strain evidence="6">Emoy2</strain>
    </source>
</reference>
<name>M4BIE1_HYAAE</name>
<evidence type="ECO:0000256" key="3">
    <source>
        <dbReference type="ARBA" id="ARBA00022833"/>
    </source>
</evidence>
<keyword evidence="7" id="KW-1185">Reference proteome</keyword>
<evidence type="ECO:0000313" key="7">
    <source>
        <dbReference type="Proteomes" id="UP000011713"/>
    </source>
</evidence>
<keyword evidence="2 4" id="KW-0863">Zinc-finger</keyword>
<dbReference type="InterPro" id="IPR001876">
    <property type="entry name" value="Znf_RanBP2"/>
</dbReference>
<dbReference type="HOGENOM" id="CLU_1646981_0_0_1"/>
<feature type="domain" description="RanBP2-type" evidence="5">
    <location>
        <begin position="15"/>
        <end position="45"/>
    </location>
</feature>
<evidence type="ECO:0000259" key="5">
    <source>
        <dbReference type="PROSITE" id="PS50199"/>
    </source>
</evidence>
<accession>M4BIE1</accession>
<dbReference type="VEuPathDB" id="FungiDB:HpaG806167"/>
<keyword evidence="1" id="KW-0479">Metal-binding</keyword>
<keyword evidence="3" id="KW-0862">Zinc</keyword>
<dbReference type="Gene3D" id="4.10.1060.10">
    <property type="entry name" value="Zinc finger, RanBP2-type"/>
    <property type="match status" value="1"/>
</dbReference>
<protein>
    <recommendedName>
        <fullName evidence="5">RanBP2-type domain-containing protein</fullName>
    </recommendedName>
</protein>
<evidence type="ECO:0000256" key="1">
    <source>
        <dbReference type="ARBA" id="ARBA00022723"/>
    </source>
</evidence>
<dbReference type="AlphaFoldDB" id="M4BIE1"/>